<keyword evidence="2" id="KW-1185">Reference proteome</keyword>
<reference evidence="1 2" key="1">
    <citation type="submission" date="2022-12" db="EMBL/GenBank/DDBJ databases">
        <title>Genomic features and morphological characterization of a novel Knufia sp. strain isolated from spacecraft assembly facility.</title>
        <authorList>
            <person name="Teixeira M."/>
            <person name="Chander A.M."/>
            <person name="Stajich J.E."/>
            <person name="Venkateswaran K."/>
        </authorList>
    </citation>
    <scope>NUCLEOTIDE SEQUENCE [LARGE SCALE GENOMIC DNA]</scope>
    <source>
        <strain evidence="1 2">FJI-L2-BK-P2</strain>
    </source>
</reference>
<evidence type="ECO:0000313" key="2">
    <source>
        <dbReference type="Proteomes" id="UP001316803"/>
    </source>
</evidence>
<accession>A0AAN8I1Z3</accession>
<dbReference type="Proteomes" id="UP001316803">
    <property type="component" value="Unassembled WGS sequence"/>
</dbReference>
<comment type="caution">
    <text evidence="1">The sequence shown here is derived from an EMBL/GenBank/DDBJ whole genome shotgun (WGS) entry which is preliminary data.</text>
</comment>
<gene>
    <name evidence="1" type="ORF">OHC33_008531</name>
</gene>
<name>A0AAN8I1Z3_9EURO</name>
<organism evidence="1 2">
    <name type="scientific">Knufia fluminis</name>
    <dbReference type="NCBI Taxonomy" id="191047"/>
    <lineage>
        <taxon>Eukaryota</taxon>
        <taxon>Fungi</taxon>
        <taxon>Dikarya</taxon>
        <taxon>Ascomycota</taxon>
        <taxon>Pezizomycotina</taxon>
        <taxon>Eurotiomycetes</taxon>
        <taxon>Chaetothyriomycetidae</taxon>
        <taxon>Chaetothyriales</taxon>
        <taxon>Trichomeriaceae</taxon>
        <taxon>Knufia</taxon>
    </lineage>
</organism>
<protein>
    <submittedName>
        <fullName evidence="1">Uncharacterized protein</fullName>
    </submittedName>
</protein>
<dbReference type="AlphaFoldDB" id="A0AAN8I1Z3"/>
<dbReference type="EMBL" id="JAKLMC020000027">
    <property type="protein sequence ID" value="KAK5950312.1"/>
    <property type="molecule type" value="Genomic_DNA"/>
</dbReference>
<proteinExistence type="predicted"/>
<evidence type="ECO:0000313" key="1">
    <source>
        <dbReference type="EMBL" id="KAK5950312.1"/>
    </source>
</evidence>
<sequence>MEDSYGWENFLLPSASGAQLGHEQTDPASAFQVLPGVGMRICSDFSREENDIIHYVYESAAASGSTALRSLPLDLKRGSRYIPYENRKTLWPHVRLRYHTQSVVLSPSPFREDLALRLDVRSTVPSSLSAFSPMLYRIEQQGPGPNAPAAALNAPNVFPVMAIRSWHRPLRRWDLHYHKDPIDECTCKQKPHSNLQ</sequence>